<dbReference type="RefSeq" id="WP_057881794.1">
    <property type="nucleotide sequence ID" value="NZ_JQCF01000039.1"/>
</dbReference>
<dbReference type="Proteomes" id="UP000051006">
    <property type="component" value="Unassembled WGS sequence"/>
</dbReference>
<organism evidence="2 3">
    <name type="scientific">Companilactobacillus kimchiensis</name>
    <dbReference type="NCBI Taxonomy" id="993692"/>
    <lineage>
        <taxon>Bacteria</taxon>
        <taxon>Bacillati</taxon>
        <taxon>Bacillota</taxon>
        <taxon>Bacilli</taxon>
        <taxon>Lactobacillales</taxon>
        <taxon>Lactobacillaceae</taxon>
        <taxon>Companilactobacillus</taxon>
    </lineage>
</organism>
<protein>
    <recommendedName>
        <fullName evidence="4">Surface layer protein A domain-containing protein</fullName>
    </recommendedName>
</protein>
<dbReference type="PATRIC" id="fig|993692.3.peg.1810"/>
<accession>A0A0R2LED2</accession>
<comment type="caution">
    <text evidence="2">The sequence shown here is derived from an EMBL/GenBank/DDBJ whole genome shotgun (WGS) entry which is preliminary data.</text>
</comment>
<sequence length="638" mass="72182">MKKKAILLSTIILGGFSAPIIQTTTADADQIKTQVIQKESKATTSKNDSNQIPRPKKISLNETVALNDLDTQTSIAIPSSTKDQKHPLDDIYLNLTTTELTELKNNQTVSIKLNNLKTKSNWGGNLLYAPVNSNFELKYDNAKHILTSAQTTILFHLIDGDSLVHYVYKDTDKEHYKYNHEGVYENSSDIPSEFTIDTLRELSHRMNEELEPVGYFDAVDINFDTLPDVEPDYGNEPDFKEEKIDAKFDPDAIGKDNAEYTVYLEKAKPYNINLDIYLDGKIFKSKKLSAEINSFLDKQVEPELPDPEKTTLDLNKTAAHLSFDYFPQFGTSTSDGKLFHKRIFSNYDHTNDFWKKTLVFGIQDTDEPEGDMVPSDHAGANLLMELHYTSKDSPAQVTADVEITSNIGPQIVTDVTGKKGETITVDVPQVKGYKSDKKTVKAHVNANGTITTTEKVEYTKINEDDNDENDENSNNNEDTNNNNDNDGSGSIKPPVITPIPQPEKFNGFLGTMKKNVKLYSLNNGKFVEDKARQLSAHSDWRFDQTIKIDGNRYYRVSTNEWVKANDIYRYEVEHGIVETKDTPITTLVNSDTSRITDRGLAAKTGWKYDRIAYLGTSEEKHYRVSTREFVHTQDVDRK</sequence>
<evidence type="ECO:0008006" key="4">
    <source>
        <dbReference type="Google" id="ProtNLM"/>
    </source>
</evidence>
<evidence type="ECO:0000313" key="2">
    <source>
        <dbReference type="EMBL" id="KRN96548.1"/>
    </source>
</evidence>
<dbReference type="OrthoDB" id="2279991at2"/>
<keyword evidence="3" id="KW-1185">Reference proteome</keyword>
<name>A0A0R2LED2_9LACO</name>
<evidence type="ECO:0000313" key="3">
    <source>
        <dbReference type="Proteomes" id="UP000051006"/>
    </source>
</evidence>
<gene>
    <name evidence="2" type="ORF">IV57_GL001782</name>
</gene>
<reference evidence="2 3" key="1">
    <citation type="journal article" date="2015" name="Genome Announc.">
        <title>Expanding the biotechnology potential of lactobacilli through comparative genomics of 213 strains and associated genera.</title>
        <authorList>
            <person name="Sun Z."/>
            <person name="Harris H.M."/>
            <person name="McCann A."/>
            <person name="Guo C."/>
            <person name="Argimon S."/>
            <person name="Zhang W."/>
            <person name="Yang X."/>
            <person name="Jeffery I.B."/>
            <person name="Cooney J.C."/>
            <person name="Kagawa T.F."/>
            <person name="Liu W."/>
            <person name="Song Y."/>
            <person name="Salvetti E."/>
            <person name="Wrobel A."/>
            <person name="Rasinkangas P."/>
            <person name="Parkhill J."/>
            <person name="Rea M.C."/>
            <person name="O'Sullivan O."/>
            <person name="Ritari J."/>
            <person name="Douillard F.P."/>
            <person name="Paul Ross R."/>
            <person name="Yang R."/>
            <person name="Briner A.E."/>
            <person name="Felis G.E."/>
            <person name="de Vos W.M."/>
            <person name="Barrangou R."/>
            <person name="Klaenhammer T.R."/>
            <person name="Caufield P.W."/>
            <person name="Cui Y."/>
            <person name="Zhang H."/>
            <person name="O'Toole P.W."/>
        </authorList>
    </citation>
    <scope>NUCLEOTIDE SEQUENCE [LARGE SCALE GENOMIC DNA]</scope>
    <source>
        <strain evidence="2 3">DSM 24716</strain>
    </source>
</reference>
<dbReference type="EMBL" id="JQCF01000039">
    <property type="protein sequence ID" value="KRN96548.1"/>
    <property type="molecule type" value="Genomic_DNA"/>
</dbReference>
<feature type="compositionally biased region" description="Low complexity" evidence="1">
    <location>
        <begin position="472"/>
        <end position="486"/>
    </location>
</feature>
<dbReference type="AlphaFoldDB" id="A0A0R2LED2"/>
<feature type="region of interest" description="Disordered" evidence="1">
    <location>
        <begin position="455"/>
        <end position="498"/>
    </location>
</feature>
<proteinExistence type="predicted"/>
<evidence type="ECO:0000256" key="1">
    <source>
        <dbReference type="SAM" id="MobiDB-lite"/>
    </source>
</evidence>